<dbReference type="AlphaFoldDB" id="A0A1M7KC11"/>
<dbReference type="EMBL" id="FRCB01000010">
    <property type="protein sequence ID" value="SHM62796.1"/>
    <property type="molecule type" value="Genomic_DNA"/>
</dbReference>
<evidence type="ECO:0000313" key="2">
    <source>
        <dbReference type="EMBL" id="SHM62796.1"/>
    </source>
</evidence>
<keyword evidence="1" id="KW-0732">Signal</keyword>
<feature type="chain" id="PRO_5012387383" description="SPOR domain-containing protein" evidence="1">
    <location>
        <begin position="30"/>
        <end position="85"/>
    </location>
</feature>
<accession>A0A1M7KC11</accession>
<name>A0A1M7KC11_9RHOB</name>
<keyword evidence="3" id="KW-1185">Reference proteome</keyword>
<sequence length="85" mass="9259">MTPQKRIPLSLLGAATGLILASLATGAQAACYVEFKAKKDNPLQLFHEVVRIEGPCTQANARAQLQQRLARQGITLLKVMSVRDE</sequence>
<protein>
    <recommendedName>
        <fullName evidence="4">SPOR domain-containing protein</fullName>
    </recommendedName>
</protein>
<dbReference type="Proteomes" id="UP000322545">
    <property type="component" value="Unassembled WGS sequence"/>
</dbReference>
<organism evidence="2 3">
    <name type="scientific">Roseovarius litoreus</name>
    <dbReference type="NCBI Taxonomy" id="1155722"/>
    <lineage>
        <taxon>Bacteria</taxon>
        <taxon>Pseudomonadati</taxon>
        <taxon>Pseudomonadota</taxon>
        <taxon>Alphaproteobacteria</taxon>
        <taxon>Rhodobacterales</taxon>
        <taxon>Roseobacteraceae</taxon>
        <taxon>Roseovarius</taxon>
    </lineage>
</organism>
<gene>
    <name evidence="2" type="ORF">SAMN05443432_11068</name>
</gene>
<evidence type="ECO:0000256" key="1">
    <source>
        <dbReference type="SAM" id="SignalP"/>
    </source>
</evidence>
<feature type="signal peptide" evidence="1">
    <location>
        <begin position="1"/>
        <end position="29"/>
    </location>
</feature>
<evidence type="ECO:0000313" key="3">
    <source>
        <dbReference type="Proteomes" id="UP000322545"/>
    </source>
</evidence>
<proteinExistence type="predicted"/>
<dbReference type="RefSeq" id="WP_149780625.1">
    <property type="nucleotide sequence ID" value="NZ_FRCB01000010.1"/>
</dbReference>
<evidence type="ECO:0008006" key="4">
    <source>
        <dbReference type="Google" id="ProtNLM"/>
    </source>
</evidence>
<reference evidence="2 3" key="1">
    <citation type="submission" date="2016-11" db="EMBL/GenBank/DDBJ databases">
        <authorList>
            <person name="Varghese N."/>
            <person name="Submissions S."/>
        </authorList>
    </citation>
    <scope>NUCLEOTIDE SEQUENCE [LARGE SCALE GENOMIC DNA]</scope>
    <source>
        <strain evidence="2 3">DSM 28249</strain>
    </source>
</reference>